<keyword evidence="3" id="KW-1185">Reference proteome</keyword>
<comment type="caution">
    <text evidence="2">The sequence shown here is derived from an EMBL/GenBank/DDBJ whole genome shotgun (WGS) entry which is preliminary data.</text>
</comment>
<evidence type="ECO:0000256" key="1">
    <source>
        <dbReference type="SAM" id="MobiDB-lite"/>
    </source>
</evidence>
<organism evidence="2 3">
    <name type="scientific">Streptohalobacillus salinus</name>
    <dbReference type="NCBI Taxonomy" id="621096"/>
    <lineage>
        <taxon>Bacteria</taxon>
        <taxon>Bacillati</taxon>
        <taxon>Bacillota</taxon>
        <taxon>Bacilli</taxon>
        <taxon>Bacillales</taxon>
        <taxon>Bacillaceae</taxon>
        <taxon>Streptohalobacillus</taxon>
    </lineage>
</organism>
<name>A0A2V3WA40_9BACI</name>
<gene>
    <name evidence="2" type="ORF">DES38_11161</name>
</gene>
<dbReference type="EMBL" id="QJJR01000011">
    <property type="protein sequence ID" value="PXW89015.1"/>
    <property type="molecule type" value="Genomic_DNA"/>
</dbReference>
<accession>A0A2V3WA40</accession>
<evidence type="ECO:0000313" key="2">
    <source>
        <dbReference type="EMBL" id="PXW89015.1"/>
    </source>
</evidence>
<dbReference type="Proteomes" id="UP000247922">
    <property type="component" value="Unassembled WGS sequence"/>
</dbReference>
<dbReference type="AlphaFoldDB" id="A0A2V3WA40"/>
<proteinExistence type="predicted"/>
<evidence type="ECO:0000313" key="3">
    <source>
        <dbReference type="Proteomes" id="UP000247922"/>
    </source>
</evidence>
<feature type="region of interest" description="Disordered" evidence="1">
    <location>
        <begin position="1"/>
        <end position="32"/>
    </location>
</feature>
<sequence>MDDTIMGATSGEPASCGTEGFTISGKRTEDNR</sequence>
<reference evidence="2 3" key="1">
    <citation type="submission" date="2018-05" db="EMBL/GenBank/DDBJ databases">
        <title>Genomic Encyclopedia of Type Strains, Phase IV (KMG-IV): sequencing the most valuable type-strain genomes for metagenomic binning, comparative biology and taxonomic classification.</title>
        <authorList>
            <person name="Goeker M."/>
        </authorList>
    </citation>
    <scope>NUCLEOTIDE SEQUENCE [LARGE SCALE GENOMIC DNA]</scope>
    <source>
        <strain evidence="2 3">DSM 22440</strain>
    </source>
</reference>
<protein>
    <submittedName>
        <fullName evidence="2">Uncharacterized protein</fullName>
    </submittedName>
</protein>